<keyword evidence="5" id="KW-0832">Ubl conjugation</keyword>
<evidence type="ECO:0000259" key="13">
    <source>
        <dbReference type="PROSITE" id="PS50039"/>
    </source>
</evidence>
<evidence type="ECO:0000256" key="12">
    <source>
        <dbReference type="SAM" id="MobiDB-lite"/>
    </source>
</evidence>
<dbReference type="SUPFAM" id="SSF46785">
    <property type="entry name" value="Winged helix' DNA-binding domain"/>
    <property type="match status" value="1"/>
</dbReference>
<dbReference type="InterPro" id="IPR018122">
    <property type="entry name" value="TF_fork_head_CS_1"/>
</dbReference>
<name>A0AAN9AVG1_9CAEN</name>
<dbReference type="Gene3D" id="1.10.10.10">
    <property type="entry name" value="Winged helix-like DNA-binding domain superfamily/Winged helix DNA-binding domain"/>
    <property type="match status" value="1"/>
</dbReference>
<comment type="caution">
    <text evidence="14">The sequence shown here is derived from an EMBL/GenBank/DDBJ whole genome shotgun (WGS) entry which is preliminary data.</text>
</comment>
<dbReference type="InterPro" id="IPR030456">
    <property type="entry name" value="TF_fork_head_CS_2"/>
</dbReference>
<feature type="region of interest" description="Disordered" evidence="12">
    <location>
        <begin position="234"/>
        <end position="325"/>
    </location>
</feature>
<dbReference type="AlphaFoldDB" id="A0AAN9AVG1"/>
<keyword evidence="9 11" id="KW-0539">Nucleus</keyword>
<dbReference type="InterPro" id="IPR036390">
    <property type="entry name" value="WH_DNA-bd_sf"/>
</dbReference>
<evidence type="ECO:0000256" key="8">
    <source>
        <dbReference type="ARBA" id="ARBA00023163"/>
    </source>
</evidence>
<sequence>MDYCSRLPLGGASEFLHAQSIKLEHPVAMGTDLGLRSSVSGSDYTYRFADSATELGHRGAVVGNTDLGMKDSMDLTMEYGRRSTMAGSAFTTSDLNQKSSASMSEFRHKSSLAGSDYGQKSSLTGSEFGHKSSLPGPDYGHKSLLSATDYGHKSLHSASDYGHKSLLSASDYVHKNSHAGYGSKSVLSGSDYVHKTGLPSSDYGAKTAATLSEYCAKNPSLNFGHKLTSSSELCEQNKTSSSLCKSNTTNRDRDHSPGSYKSEPRDTDSASKSPSRNDVKKENNNNNDGNNNTNNSDDAATTKNSSSNNTNDNTKETDSFKDPNVKPPYSYVALIAMAIKESGEKRLTLSGIYQFIVGKFPYYEKNKKGWQNSIRHNLSLNECFVKVPREGGGERKGNFWTLDPAFDDMFEKGNYRRRRRMKRPYRPPISLPKPLFADSNCGFGPMSFAAKAYLGQSYHHHHQQYSQYPGWALTAHHPHHAAGMTSSNMGMTYGGGSTCQRVPASINGLNPYPSMQSGGMPGGMQISPTPSPYSHTPHSQFNVNEYASVGAGTSAAAFGFPCRQQSVSDNFSPVYSYWSDR</sequence>
<evidence type="ECO:0000256" key="3">
    <source>
        <dbReference type="ARBA" id="ARBA00022553"/>
    </source>
</evidence>
<reference evidence="14 15" key="1">
    <citation type="submission" date="2024-02" db="EMBL/GenBank/DDBJ databases">
        <title>Chromosome-scale genome assembly of the rough periwinkle Littorina saxatilis.</title>
        <authorList>
            <person name="De Jode A."/>
            <person name="Faria R."/>
            <person name="Formenti G."/>
            <person name="Sims Y."/>
            <person name="Smith T.P."/>
            <person name="Tracey A."/>
            <person name="Wood J.M.D."/>
            <person name="Zagrodzka Z.B."/>
            <person name="Johannesson K."/>
            <person name="Butlin R.K."/>
            <person name="Leder E.H."/>
        </authorList>
    </citation>
    <scope>NUCLEOTIDE SEQUENCE [LARGE SCALE GENOMIC DNA]</scope>
    <source>
        <strain evidence="14">Snail1</strain>
        <tissue evidence="14">Muscle</tissue>
    </source>
</reference>
<feature type="compositionally biased region" description="Basic and acidic residues" evidence="12">
    <location>
        <begin position="313"/>
        <end position="324"/>
    </location>
</feature>
<dbReference type="InterPro" id="IPR001766">
    <property type="entry name" value="Fork_head_dom"/>
</dbReference>
<keyword evidence="7 11" id="KW-0238">DNA-binding</keyword>
<keyword evidence="2" id="KW-1017">Isopeptide bond</keyword>
<evidence type="ECO:0000313" key="15">
    <source>
        <dbReference type="Proteomes" id="UP001374579"/>
    </source>
</evidence>
<dbReference type="InterPro" id="IPR036388">
    <property type="entry name" value="WH-like_DNA-bd_sf"/>
</dbReference>
<dbReference type="GO" id="GO:0005634">
    <property type="term" value="C:nucleus"/>
    <property type="evidence" value="ECO:0007669"/>
    <property type="project" value="UniProtKB-SubCell"/>
</dbReference>
<keyword evidence="4" id="KW-0221">Differentiation</keyword>
<evidence type="ECO:0000256" key="10">
    <source>
        <dbReference type="ARBA" id="ARBA00034872"/>
    </source>
</evidence>
<keyword evidence="8" id="KW-0804">Transcription</keyword>
<gene>
    <name evidence="14" type="ORF">V1264_007704</name>
</gene>
<dbReference type="InterPro" id="IPR050211">
    <property type="entry name" value="FOX_domain-containing"/>
</dbReference>
<evidence type="ECO:0000256" key="9">
    <source>
        <dbReference type="ARBA" id="ARBA00023242"/>
    </source>
</evidence>
<evidence type="ECO:0000313" key="14">
    <source>
        <dbReference type="EMBL" id="KAK7094028.1"/>
    </source>
</evidence>
<protein>
    <recommendedName>
        <fullName evidence="10">Forkhead box protein L2</fullName>
    </recommendedName>
</protein>
<feature type="compositionally biased region" description="Polar residues" evidence="12">
    <location>
        <begin position="234"/>
        <end position="249"/>
    </location>
</feature>
<accession>A0AAN9AVG1</accession>
<keyword evidence="15" id="KW-1185">Reference proteome</keyword>
<comment type="subcellular location">
    <subcellularLocation>
        <location evidence="1 11">Nucleus</location>
    </subcellularLocation>
</comment>
<dbReference type="EMBL" id="JBAMIC010000019">
    <property type="protein sequence ID" value="KAK7094028.1"/>
    <property type="molecule type" value="Genomic_DNA"/>
</dbReference>
<evidence type="ECO:0000256" key="1">
    <source>
        <dbReference type="ARBA" id="ARBA00004123"/>
    </source>
</evidence>
<organism evidence="14 15">
    <name type="scientific">Littorina saxatilis</name>
    <dbReference type="NCBI Taxonomy" id="31220"/>
    <lineage>
        <taxon>Eukaryota</taxon>
        <taxon>Metazoa</taxon>
        <taxon>Spiralia</taxon>
        <taxon>Lophotrochozoa</taxon>
        <taxon>Mollusca</taxon>
        <taxon>Gastropoda</taxon>
        <taxon>Caenogastropoda</taxon>
        <taxon>Littorinimorpha</taxon>
        <taxon>Littorinoidea</taxon>
        <taxon>Littorinidae</taxon>
        <taxon>Littorina</taxon>
    </lineage>
</organism>
<feature type="compositionally biased region" description="Basic and acidic residues" evidence="12">
    <location>
        <begin position="250"/>
        <end position="283"/>
    </location>
</feature>
<evidence type="ECO:0000256" key="7">
    <source>
        <dbReference type="ARBA" id="ARBA00023125"/>
    </source>
</evidence>
<keyword evidence="3" id="KW-0597">Phosphoprotein</keyword>
<dbReference type="GO" id="GO:0000981">
    <property type="term" value="F:DNA-binding transcription factor activity, RNA polymerase II-specific"/>
    <property type="evidence" value="ECO:0007669"/>
    <property type="project" value="TreeGrafter"/>
</dbReference>
<dbReference type="PRINTS" id="PR00053">
    <property type="entry name" value="FORKHEAD"/>
</dbReference>
<proteinExistence type="predicted"/>
<feature type="compositionally biased region" description="Low complexity" evidence="12">
    <location>
        <begin position="284"/>
        <end position="312"/>
    </location>
</feature>
<evidence type="ECO:0000256" key="5">
    <source>
        <dbReference type="ARBA" id="ARBA00022843"/>
    </source>
</evidence>
<dbReference type="Pfam" id="PF00250">
    <property type="entry name" value="Forkhead"/>
    <property type="match status" value="1"/>
</dbReference>
<evidence type="ECO:0000256" key="4">
    <source>
        <dbReference type="ARBA" id="ARBA00022782"/>
    </source>
</evidence>
<dbReference type="CDD" id="cd20028">
    <property type="entry name" value="FH_FOXL2"/>
    <property type="match status" value="1"/>
</dbReference>
<dbReference type="PANTHER" id="PTHR11829:SF411">
    <property type="entry name" value="FORKHEAD BOX PROTEIN L2"/>
    <property type="match status" value="1"/>
</dbReference>
<keyword evidence="6" id="KW-0805">Transcription regulation</keyword>
<evidence type="ECO:0000256" key="11">
    <source>
        <dbReference type="PROSITE-ProRule" id="PRU00089"/>
    </source>
</evidence>
<feature type="domain" description="Fork-head" evidence="13">
    <location>
        <begin position="326"/>
        <end position="420"/>
    </location>
</feature>
<dbReference type="SMART" id="SM00339">
    <property type="entry name" value="FH"/>
    <property type="match status" value="1"/>
</dbReference>
<dbReference type="GO" id="GO:0030154">
    <property type="term" value="P:cell differentiation"/>
    <property type="evidence" value="ECO:0007669"/>
    <property type="project" value="UniProtKB-KW"/>
</dbReference>
<dbReference type="PROSITE" id="PS00658">
    <property type="entry name" value="FORK_HEAD_2"/>
    <property type="match status" value="1"/>
</dbReference>
<evidence type="ECO:0000256" key="6">
    <source>
        <dbReference type="ARBA" id="ARBA00023015"/>
    </source>
</evidence>
<dbReference type="Proteomes" id="UP001374579">
    <property type="component" value="Unassembled WGS sequence"/>
</dbReference>
<dbReference type="PROSITE" id="PS50039">
    <property type="entry name" value="FORK_HEAD_3"/>
    <property type="match status" value="1"/>
</dbReference>
<dbReference type="GO" id="GO:0000978">
    <property type="term" value="F:RNA polymerase II cis-regulatory region sequence-specific DNA binding"/>
    <property type="evidence" value="ECO:0007669"/>
    <property type="project" value="TreeGrafter"/>
</dbReference>
<dbReference type="InterPro" id="IPR047515">
    <property type="entry name" value="FH_FOXL2"/>
</dbReference>
<dbReference type="GO" id="GO:0009653">
    <property type="term" value="P:anatomical structure morphogenesis"/>
    <property type="evidence" value="ECO:0007669"/>
    <property type="project" value="TreeGrafter"/>
</dbReference>
<evidence type="ECO:0000256" key="2">
    <source>
        <dbReference type="ARBA" id="ARBA00022499"/>
    </source>
</evidence>
<feature type="DNA-binding region" description="Fork-head" evidence="11">
    <location>
        <begin position="326"/>
        <end position="420"/>
    </location>
</feature>
<dbReference type="FunFam" id="1.10.10.10:FF:000016">
    <property type="entry name" value="Forkhead box protein I1"/>
    <property type="match status" value="1"/>
</dbReference>
<dbReference type="PROSITE" id="PS00657">
    <property type="entry name" value="FORK_HEAD_1"/>
    <property type="match status" value="1"/>
</dbReference>
<dbReference type="PANTHER" id="PTHR11829">
    <property type="entry name" value="FORKHEAD BOX PROTEIN"/>
    <property type="match status" value="1"/>
</dbReference>